<dbReference type="InterPro" id="IPR039424">
    <property type="entry name" value="SBP_5"/>
</dbReference>
<protein>
    <recommendedName>
        <fullName evidence="6">Solute-binding protein family 5 domain-containing protein</fullName>
    </recommendedName>
</protein>
<dbReference type="Proteomes" id="UP000229054">
    <property type="component" value="Unassembled WGS sequence"/>
</dbReference>
<dbReference type="PANTHER" id="PTHR30290">
    <property type="entry name" value="PERIPLASMIC BINDING COMPONENT OF ABC TRANSPORTER"/>
    <property type="match status" value="1"/>
</dbReference>
<dbReference type="CDD" id="cd08513">
    <property type="entry name" value="PBP2_thermophilic_Hb8_like"/>
    <property type="match status" value="1"/>
</dbReference>
<keyword evidence="1" id="KW-0812">Transmembrane</keyword>
<comment type="caution">
    <text evidence="4">The sequence shown here is derived from an EMBL/GenBank/DDBJ whole genome shotgun (WGS) entry which is preliminary data.</text>
</comment>
<organism evidence="4 5">
    <name type="scientific">Candidatus Nealsonbacteria bacterium CG23_combo_of_CG06-09_8_20_14_all_39_25</name>
    <dbReference type="NCBI Taxonomy" id="1974723"/>
    <lineage>
        <taxon>Bacteria</taxon>
        <taxon>Candidatus Nealsoniibacteriota</taxon>
    </lineage>
</organism>
<dbReference type="SUPFAM" id="SSF53850">
    <property type="entry name" value="Periplasmic binding protein-like II"/>
    <property type="match status" value="2"/>
</dbReference>
<dbReference type="InterPro" id="IPR030678">
    <property type="entry name" value="Peptide/Ni-bd"/>
</dbReference>
<dbReference type="PIRSF" id="PIRSF002741">
    <property type="entry name" value="MppA"/>
    <property type="match status" value="1"/>
</dbReference>
<feature type="domain" description="Peptidoglycan binding-like" evidence="3">
    <location>
        <begin position="425"/>
        <end position="466"/>
    </location>
</feature>
<dbReference type="EMBL" id="PCRN01000109">
    <property type="protein sequence ID" value="PIP21993.1"/>
    <property type="molecule type" value="Genomic_DNA"/>
</dbReference>
<dbReference type="Gene3D" id="3.40.190.10">
    <property type="entry name" value="Periplasmic binding protein-like II"/>
    <property type="match status" value="1"/>
</dbReference>
<dbReference type="InterPro" id="IPR000914">
    <property type="entry name" value="SBP_5_dom"/>
</dbReference>
<evidence type="ECO:0000256" key="1">
    <source>
        <dbReference type="SAM" id="Phobius"/>
    </source>
</evidence>
<dbReference type="Pfam" id="PF01471">
    <property type="entry name" value="PG_binding_1"/>
    <property type="match status" value="1"/>
</dbReference>
<dbReference type="GO" id="GO:0043190">
    <property type="term" value="C:ATP-binding cassette (ABC) transporter complex"/>
    <property type="evidence" value="ECO:0007669"/>
    <property type="project" value="InterPro"/>
</dbReference>
<dbReference type="InterPro" id="IPR036365">
    <property type="entry name" value="PGBD-like_sf"/>
</dbReference>
<dbReference type="InterPro" id="IPR002477">
    <property type="entry name" value="Peptidoglycan-bd-like"/>
</dbReference>
<proteinExistence type="predicted"/>
<feature type="transmembrane region" description="Helical" evidence="1">
    <location>
        <begin position="21"/>
        <end position="44"/>
    </location>
</feature>
<feature type="domain" description="Solute-binding protein family 5" evidence="2">
    <location>
        <begin position="98"/>
        <end position="389"/>
    </location>
</feature>
<dbReference type="GO" id="GO:0015833">
    <property type="term" value="P:peptide transport"/>
    <property type="evidence" value="ECO:0007669"/>
    <property type="project" value="TreeGrafter"/>
</dbReference>
<evidence type="ECO:0000313" key="5">
    <source>
        <dbReference type="Proteomes" id="UP000229054"/>
    </source>
</evidence>
<dbReference type="AlphaFoldDB" id="A0A2G9YTB7"/>
<evidence type="ECO:0000259" key="2">
    <source>
        <dbReference type="Pfam" id="PF00496"/>
    </source>
</evidence>
<evidence type="ECO:0000313" key="4">
    <source>
        <dbReference type="EMBL" id="PIP21993.1"/>
    </source>
</evidence>
<gene>
    <name evidence="4" type="ORF">COX38_03105</name>
</gene>
<evidence type="ECO:0008006" key="6">
    <source>
        <dbReference type="Google" id="ProtNLM"/>
    </source>
</evidence>
<dbReference type="Gene3D" id="3.10.105.10">
    <property type="entry name" value="Dipeptide-binding Protein, Domain 3"/>
    <property type="match status" value="1"/>
</dbReference>
<dbReference type="GO" id="GO:1904680">
    <property type="term" value="F:peptide transmembrane transporter activity"/>
    <property type="evidence" value="ECO:0007669"/>
    <property type="project" value="TreeGrafter"/>
</dbReference>
<dbReference type="GO" id="GO:0042597">
    <property type="term" value="C:periplasmic space"/>
    <property type="evidence" value="ECO:0007669"/>
    <property type="project" value="UniProtKB-ARBA"/>
</dbReference>
<dbReference type="SUPFAM" id="SSF47090">
    <property type="entry name" value="PGBD-like"/>
    <property type="match status" value="1"/>
</dbReference>
<dbReference type="Gene3D" id="1.10.101.10">
    <property type="entry name" value="PGBD-like superfamily/PGBD"/>
    <property type="match status" value="1"/>
</dbReference>
<keyword evidence="1" id="KW-1133">Transmembrane helix</keyword>
<evidence type="ECO:0000259" key="3">
    <source>
        <dbReference type="Pfam" id="PF01471"/>
    </source>
</evidence>
<reference evidence="4 5" key="1">
    <citation type="submission" date="2017-09" db="EMBL/GenBank/DDBJ databases">
        <title>Depth-based differentiation of microbial function through sediment-hosted aquifers and enrichment of novel symbionts in the deep terrestrial subsurface.</title>
        <authorList>
            <person name="Probst A.J."/>
            <person name="Ladd B."/>
            <person name="Jarett J.K."/>
            <person name="Geller-Mcgrath D.E."/>
            <person name="Sieber C.M."/>
            <person name="Emerson J.B."/>
            <person name="Anantharaman K."/>
            <person name="Thomas B.C."/>
            <person name="Malmstrom R."/>
            <person name="Stieglmeier M."/>
            <person name="Klingl A."/>
            <person name="Woyke T."/>
            <person name="Ryan C.M."/>
            <person name="Banfield J.F."/>
        </authorList>
    </citation>
    <scope>NUCLEOTIDE SEQUENCE [LARGE SCALE GENOMIC DNA]</scope>
    <source>
        <strain evidence="4">CG23_combo_of_CG06-09_8_20_14_all_39_25</strain>
    </source>
</reference>
<name>A0A2G9YTB7_9BACT</name>
<keyword evidence="1" id="KW-0472">Membrane</keyword>
<dbReference type="InterPro" id="IPR036366">
    <property type="entry name" value="PGBDSf"/>
</dbReference>
<dbReference type="Pfam" id="PF00496">
    <property type="entry name" value="SBP_bac_5"/>
    <property type="match status" value="1"/>
</dbReference>
<accession>A0A2G9YTB7</accession>
<sequence>MQWPSKNQWGQFFKVLSSQEKILFSGFLFLFLASLFFLIFQFYLGNTTPTPAEGGNYVEGALGFPRWINPIYSPSNDPDHDLTQLIFSGLMKYDSQGKIVPDLVERYEILEDGKIWEFYLKENVLWQDGKQLGADDVIFTIEIIQNADIKSPLRANWLGVEAEKISERALRFSLKNESAIFLENCTVKIIPKHIWEQVLPQNFPLSSYNLKPIGSGPYKLKNLAQDEGGKIVSIDLNRNPYYYGSASYIPKISFHFFETQDELTLAFRKGMVDGLSLPSPLATASGNLYALSLPRYFSVFFNLNQSAGGTQILAEKEVRQALNYAIDKQALIDEALPGQAKIVESPILPEIYGLEKPSKIYQYDPALAEEMLEKAGFAKVAEASLYLPPNSDSPRSVDEEGKRVKVVKKTPAFQFKSDLTVGSQNNEVKELQKCLAKDSAVYPEGEVTGYFGSKTKTAVIKFQEKYKSDILVPAGLEKGTGDVKSMTRKKLNEVCFETGEEKFPLKFTLTTVEQPLLVEVANQLKSQWQKIGVELEIKTYDISILEKDVIKPRKFEALLFGEVLGAIPDPFSFWHSSQKKDPGLNLASYDDKESDKLLEEARQSPDEKTRKEKLEKFQNLLIEQAPCVFLYTSDYLYMVSKEIKGIKTQTIFDPSQRFSGIEEWYIKTKRIWQ</sequence>